<dbReference type="RefSeq" id="WP_138088659.1">
    <property type="nucleotide sequence ID" value="NZ_VAUV01000026.1"/>
</dbReference>
<dbReference type="EMBL" id="VAUV01000026">
    <property type="protein sequence ID" value="TLD68366.1"/>
    <property type="molecule type" value="Genomic_DNA"/>
</dbReference>
<gene>
    <name evidence="3" type="ORF">FEM03_22955</name>
</gene>
<reference evidence="3 4" key="1">
    <citation type="submission" date="2019-05" db="EMBL/GenBank/DDBJ databases">
        <title>Verrucobacter flavum gen. nov., sp. nov. a new member of the family Verrucomicrobiaceae.</title>
        <authorList>
            <person name="Szuroczki S."/>
            <person name="Abbaszade G."/>
            <person name="Szabo A."/>
            <person name="Felfoldi T."/>
            <person name="Schumann P."/>
            <person name="Boka K."/>
            <person name="Keki Z."/>
            <person name="Toumi M."/>
            <person name="Toth E."/>
        </authorList>
    </citation>
    <scope>NUCLEOTIDE SEQUENCE [LARGE SCALE GENOMIC DNA]</scope>
    <source>
        <strain evidence="3 4">MG-N-17</strain>
    </source>
</reference>
<keyword evidence="4" id="KW-1185">Reference proteome</keyword>
<organism evidence="3 4">
    <name type="scientific">Phragmitibacter flavus</name>
    <dbReference type="NCBI Taxonomy" id="2576071"/>
    <lineage>
        <taxon>Bacteria</taxon>
        <taxon>Pseudomonadati</taxon>
        <taxon>Verrucomicrobiota</taxon>
        <taxon>Verrucomicrobiia</taxon>
        <taxon>Verrucomicrobiales</taxon>
        <taxon>Verrucomicrobiaceae</taxon>
        <taxon>Phragmitibacter</taxon>
    </lineage>
</organism>
<feature type="chain" id="PRO_5024449938" evidence="2">
    <location>
        <begin position="21"/>
        <end position="819"/>
    </location>
</feature>
<sequence length="819" mass="90843">MTRLLTFFLLALATALPLSAQPLKQISGIYPHLASFNDERECGTGAVVPFADRLWIITYGPHLPFGSSDKLYEITPDLDLIVRPESVGGTPANRLIHTESNQLAIGPYLIDADRNVRTLQPKHMPGRLTGTARHLTDPANKLYFATMEEGLYEVDVHTLAITGLIADGNKPKPGQTEEKSPATLNSKLPGYHGKGLYTGQGKLIYANNGEQDKRIATDPTIPSGALAEWTTPGQDWKLIRRNQFTEVTGPGGILGNPNPDTDPIWSTGWDYRSLILMCLHEGKWTAYRLPKGSHSYDGSHGWNTEWPRIREIGQGNPFLMTMHGTFWHFPKTFTPATSAGITPLSNYLKVIGDFAKWNDHIVFGCDDTAASEFLNTRKAKGHTVPAGQSQSNLWFVKPDQLTQFGPLIGRGAVWQNDTIQAATPSDPYLFSGYDHRLLHLTHQSDTPVTFTLEIDKDGNNQWTSLRTFEVPAKGYTHTFFTPEETGTWIRLTPSADAKNVTALFQYHNNDTRPTEPSDIFTGIANPTTPNPTGGLLHVRGGNHRTLRLLQQNPDSKLTLHDLDHTLTFKAVEDPAAIAWQTKNVAIPENVITIEDSSVLYIDDQNRRWRLPKNDPAFDQPGPLGPERLCREVATERDLLNVHGTFYELPAENAGGFSKMRPISTHNLRIKDYATYRGLLFLSGIDPDASPTDNPHILRNAETNTALWVGAVDDLWKAGKPRGQGGPWLNTNLKANDPSDPYLMTGYDKKTLTLSHQSATPITIDVQVDLTGSGDWVTYKTIEVPSGETKTHEFPAAFTAYWVRTISNNDTTATAQLTYK</sequence>
<dbReference type="Proteomes" id="UP000306196">
    <property type="component" value="Unassembled WGS sequence"/>
</dbReference>
<accession>A0A5R8K7Q1</accession>
<name>A0A5R8K7Q1_9BACT</name>
<feature type="region of interest" description="Disordered" evidence="1">
    <location>
        <begin position="168"/>
        <end position="188"/>
    </location>
</feature>
<dbReference type="OrthoDB" id="9758853at2"/>
<dbReference type="AlphaFoldDB" id="A0A5R8K7Q1"/>
<proteinExistence type="predicted"/>
<keyword evidence="2" id="KW-0732">Signal</keyword>
<feature type="signal peptide" evidence="2">
    <location>
        <begin position="1"/>
        <end position="20"/>
    </location>
</feature>
<protein>
    <submittedName>
        <fullName evidence="3">Uncharacterized protein</fullName>
    </submittedName>
</protein>
<evidence type="ECO:0000256" key="2">
    <source>
        <dbReference type="SAM" id="SignalP"/>
    </source>
</evidence>
<comment type="caution">
    <text evidence="3">The sequence shown here is derived from an EMBL/GenBank/DDBJ whole genome shotgun (WGS) entry which is preliminary data.</text>
</comment>
<evidence type="ECO:0000313" key="4">
    <source>
        <dbReference type="Proteomes" id="UP000306196"/>
    </source>
</evidence>
<evidence type="ECO:0000256" key="1">
    <source>
        <dbReference type="SAM" id="MobiDB-lite"/>
    </source>
</evidence>
<evidence type="ECO:0000313" key="3">
    <source>
        <dbReference type="EMBL" id="TLD68366.1"/>
    </source>
</evidence>